<dbReference type="OrthoDB" id="195526at2"/>
<dbReference type="Gene3D" id="3.20.20.190">
    <property type="entry name" value="Phosphatidylinositol (PI) phosphodiesterase"/>
    <property type="match status" value="1"/>
</dbReference>
<dbReference type="Proteomes" id="UP000468388">
    <property type="component" value="Unassembled WGS sequence"/>
</dbReference>
<dbReference type="InterPro" id="IPR017946">
    <property type="entry name" value="PLC-like_Pdiesterase_TIM-brl"/>
</dbReference>
<accession>A0A6N8JK30</accession>
<protein>
    <recommendedName>
        <fullName evidence="3">Calcium-dependent phosphoinositide phospholipase C</fullName>
    </recommendedName>
</protein>
<reference evidence="1 2" key="1">
    <citation type="submission" date="2019-12" db="EMBL/GenBank/DDBJ databases">
        <title>The draft genomic sequence of strain Chitinophaga oryziterrae JCM 16595.</title>
        <authorList>
            <person name="Zhang X."/>
        </authorList>
    </citation>
    <scope>NUCLEOTIDE SEQUENCE [LARGE SCALE GENOMIC DNA]</scope>
    <source>
        <strain evidence="1 2">JCM 16595</strain>
    </source>
</reference>
<evidence type="ECO:0000313" key="2">
    <source>
        <dbReference type="Proteomes" id="UP000468388"/>
    </source>
</evidence>
<dbReference type="CDD" id="cd08589">
    <property type="entry name" value="PI-PLCc_SaPLC1_like"/>
    <property type="match status" value="1"/>
</dbReference>
<dbReference type="RefSeq" id="WP_157303523.1">
    <property type="nucleotide sequence ID" value="NZ_BAAAZB010000018.1"/>
</dbReference>
<comment type="caution">
    <text evidence="1">The sequence shown here is derived from an EMBL/GenBank/DDBJ whole genome shotgun (WGS) entry which is preliminary data.</text>
</comment>
<evidence type="ECO:0008006" key="3">
    <source>
        <dbReference type="Google" id="ProtNLM"/>
    </source>
</evidence>
<gene>
    <name evidence="1" type="ORF">GO495_29350</name>
</gene>
<evidence type="ECO:0000313" key="1">
    <source>
        <dbReference type="EMBL" id="MVT44736.1"/>
    </source>
</evidence>
<dbReference type="EMBL" id="WRXO01000012">
    <property type="protein sequence ID" value="MVT44736.1"/>
    <property type="molecule type" value="Genomic_DNA"/>
</dbReference>
<keyword evidence="2" id="KW-1185">Reference proteome</keyword>
<organism evidence="1 2">
    <name type="scientific">Chitinophaga oryziterrae</name>
    <dbReference type="NCBI Taxonomy" id="1031224"/>
    <lineage>
        <taxon>Bacteria</taxon>
        <taxon>Pseudomonadati</taxon>
        <taxon>Bacteroidota</taxon>
        <taxon>Chitinophagia</taxon>
        <taxon>Chitinophagales</taxon>
        <taxon>Chitinophagaceae</taxon>
        <taxon>Chitinophaga</taxon>
    </lineage>
</organism>
<dbReference type="GO" id="GO:0008081">
    <property type="term" value="F:phosphoric diester hydrolase activity"/>
    <property type="evidence" value="ECO:0007669"/>
    <property type="project" value="InterPro"/>
</dbReference>
<dbReference type="InterPro" id="IPR032075">
    <property type="entry name" value="PI-PLC-C1"/>
</dbReference>
<sequence length="350" mass="39787">MKSLLGLLLLIFPVIDKGKVHINKIQVIGSHNSYKKAIDPALFKMFRQRDSVSASKIDYEHVSLTEQLEMGLLNLEIDVYADPKGGKYAHPKGLQWVPNQPLFDTAGVMNEPGFKVLHIPDLDFRSDCLTLRRCLHELKAWSDKHPDHPPVFITLEPKDGVAPNHELTEPDKFTARDFDQLDSTLREDLGVAQLIVPDMVRGKYNTLEDAVLHDNWPTLDDARGKFLFVMDDNNRKRDLYIVGHPSLKGRVLFVNADPGTPEAAVMIRNNPHFPEMKSLVEKGYIIRTRADSDTREARENDKSSFEAACNSGAQIITTDYYKKSTHFKSDYVISFDGDSKYFRLDPVFSK</sequence>
<dbReference type="GO" id="GO:0006629">
    <property type="term" value="P:lipid metabolic process"/>
    <property type="evidence" value="ECO:0007669"/>
    <property type="project" value="InterPro"/>
</dbReference>
<dbReference type="AlphaFoldDB" id="A0A6N8JK30"/>
<dbReference type="SUPFAM" id="SSF51695">
    <property type="entry name" value="PLC-like phosphodiesterases"/>
    <property type="match status" value="1"/>
</dbReference>
<proteinExistence type="predicted"/>
<name>A0A6N8JK30_9BACT</name>
<dbReference type="Pfam" id="PF16670">
    <property type="entry name" value="PI-PLC-C1"/>
    <property type="match status" value="1"/>
</dbReference>